<dbReference type="InterPro" id="IPR036047">
    <property type="entry name" value="F-box-like_dom_sf"/>
</dbReference>
<keyword evidence="4" id="KW-1185">Reference proteome</keyword>
<protein>
    <recommendedName>
        <fullName evidence="2">F-box domain-containing protein</fullName>
    </recommendedName>
</protein>
<feature type="region of interest" description="Disordered" evidence="1">
    <location>
        <begin position="1"/>
        <end position="101"/>
    </location>
</feature>
<dbReference type="InterPro" id="IPR032675">
    <property type="entry name" value="LRR_dom_sf"/>
</dbReference>
<reference evidence="3 4" key="1">
    <citation type="journal article" date="2018" name="PLoS Pathog.">
        <title>Evolution of structural diversity of trichothecenes, a family of toxins produced by plant pathogenic and entomopathogenic fungi.</title>
        <authorList>
            <person name="Proctor R.H."/>
            <person name="McCormick S.P."/>
            <person name="Kim H.S."/>
            <person name="Cardoza R.E."/>
            <person name="Stanley A.M."/>
            <person name="Lindo L."/>
            <person name="Kelly A."/>
            <person name="Brown D.W."/>
            <person name="Lee T."/>
            <person name="Vaughan M.M."/>
            <person name="Alexander N.J."/>
            <person name="Busman M."/>
            <person name="Gutierrez S."/>
        </authorList>
    </citation>
    <scope>NUCLEOTIDE SEQUENCE [LARGE SCALE GENOMIC DNA]</scope>
    <source>
        <strain evidence="3 4">NRRL 20695</strain>
    </source>
</reference>
<dbReference type="InterPro" id="IPR001810">
    <property type="entry name" value="F-box_dom"/>
</dbReference>
<sequence length="645" mass="74187">MAARRSARLKAKADEPAPSEVPSQEPKRAPKRKAPTSHDDKRVKKAPKTKSPTKKAHNKSTDQKSKSKSQSASNKTGKSSAKVASDVTTNSPNGPFSSLPPEVMDMIMEKFEDKASLGNLSKTSKAFHSLVMPRLYKRVEGSPHFHAHIAKHIRSIEPILTIEQRKQLKKEGKYRGQQEDFPDQADEKKRPEIADFVRQVIFQIGDPGRKHRFIVYRYIEELLGSVNNLEVFAASDITELIANRLADKEHLQALWLQVSNERADDAKALITIKGLKHLRLQTAFFYKTEDIPLNLIWNSRSTLRSLDVNRGFFQSIYQKLGVEQEGEQDYKFTALKSLTLRTTTMDPDEVDALIRSIDFTALEELKLGYKNVRTHLLYQRLNDIFAAKRSDIKLRKLSLYLGSQSMSNLDRMTANPEEEEPGIEFLSTFDTLTSLTIYDTDVHSWDLPDRGLKDNLLQGIFKHTNLTSLEFKDSISIQGWKMPTLDPQMVKRFLKAFPKLRHFRLHPQPKQLNEIAEALSEGRNLETISIQMPRLSTTDKEKEVEFLRHLVTPILERDPDIDTKDYRWEHHSKLHRLTIDVEEWDIGSDLGKAKKGLKKAEYFTASSNPKRKVMYRDVTNFNRVWLRGSLDEMCDWAERASKDFD</sequence>
<evidence type="ECO:0000313" key="4">
    <source>
        <dbReference type="Proteomes" id="UP000266234"/>
    </source>
</evidence>
<name>A0A395TAP8_9HYPO</name>
<proteinExistence type="predicted"/>
<dbReference type="EMBL" id="PXOG01000003">
    <property type="protein sequence ID" value="RGP81743.1"/>
    <property type="molecule type" value="Genomic_DNA"/>
</dbReference>
<dbReference type="SUPFAM" id="SSF81383">
    <property type="entry name" value="F-box domain"/>
    <property type="match status" value="1"/>
</dbReference>
<comment type="caution">
    <text evidence="3">The sequence shown here is derived from an EMBL/GenBank/DDBJ whole genome shotgun (WGS) entry which is preliminary data.</text>
</comment>
<organism evidence="3 4">
    <name type="scientific">Fusarium longipes</name>
    <dbReference type="NCBI Taxonomy" id="694270"/>
    <lineage>
        <taxon>Eukaryota</taxon>
        <taxon>Fungi</taxon>
        <taxon>Dikarya</taxon>
        <taxon>Ascomycota</taxon>
        <taxon>Pezizomycotina</taxon>
        <taxon>Sordariomycetes</taxon>
        <taxon>Hypocreomycetidae</taxon>
        <taxon>Hypocreales</taxon>
        <taxon>Nectriaceae</taxon>
        <taxon>Fusarium</taxon>
    </lineage>
</organism>
<feature type="compositionally biased region" description="Basic residues" evidence="1">
    <location>
        <begin position="43"/>
        <end position="58"/>
    </location>
</feature>
<evidence type="ECO:0000259" key="2">
    <source>
        <dbReference type="PROSITE" id="PS50181"/>
    </source>
</evidence>
<gene>
    <name evidence="3" type="ORF">FLONG3_128</name>
</gene>
<dbReference type="AlphaFoldDB" id="A0A395TAP8"/>
<dbReference type="Pfam" id="PF00646">
    <property type="entry name" value="F-box"/>
    <property type="match status" value="1"/>
</dbReference>
<feature type="compositionally biased region" description="Basic residues" evidence="1">
    <location>
        <begin position="1"/>
        <end position="10"/>
    </location>
</feature>
<feature type="domain" description="F-box" evidence="2">
    <location>
        <begin position="93"/>
        <end position="139"/>
    </location>
</feature>
<dbReference type="Gene3D" id="3.80.10.10">
    <property type="entry name" value="Ribonuclease Inhibitor"/>
    <property type="match status" value="1"/>
</dbReference>
<dbReference type="STRING" id="694270.A0A395TAP8"/>
<feature type="compositionally biased region" description="Basic and acidic residues" evidence="1">
    <location>
        <begin position="167"/>
        <end position="178"/>
    </location>
</feature>
<accession>A0A395TAP8</accession>
<feature type="compositionally biased region" description="Polar residues" evidence="1">
    <location>
        <begin position="86"/>
        <end position="96"/>
    </location>
</feature>
<evidence type="ECO:0000313" key="3">
    <source>
        <dbReference type="EMBL" id="RGP81743.1"/>
    </source>
</evidence>
<dbReference type="PROSITE" id="PS50181">
    <property type="entry name" value="FBOX"/>
    <property type="match status" value="1"/>
</dbReference>
<dbReference type="Proteomes" id="UP000266234">
    <property type="component" value="Unassembled WGS sequence"/>
</dbReference>
<evidence type="ECO:0000256" key="1">
    <source>
        <dbReference type="SAM" id="MobiDB-lite"/>
    </source>
</evidence>
<dbReference type="OrthoDB" id="5311681at2759"/>
<feature type="region of interest" description="Disordered" evidence="1">
    <location>
        <begin position="167"/>
        <end position="188"/>
    </location>
</feature>
<dbReference type="SUPFAM" id="SSF52047">
    <property type="entry name" value="RNI-like"/>
    <property type="match status" value="1"/>
</dbReference>